<comment type="cofactor">
    <cofactor evidence="1">
        <name>Fe(2+)</name>
        <dbReference type="ChEBI" id="CHEBI:29033"/>
    </cofactor>
</comment>
<evidence type="ECO:0000256" key="5">
    <source>
        <dbReference type="ARBA" id="ARBA00019045"/>
    </source>
</evidence>
<keyword evidence="11" id="KW-0560">Oxidoreductase</keyword>
<evidence type="ECO:0000313" key="14">
    <source>
        <dbReference type="Proteomes" id="UP000190092"/>
    </source>
</evidence>
<dbReference type="EC" id="1.13.12.19" evidence="4"/>
<dbReference type="InterPro" id="IPR005123">
    <property type="entry name" value="Oxoglu/Fe-dep_dioxygenase_dom"/>
</dbReference>
<dbReference type="PANTHER" id="PTHR47990">
    <property type="entry name" value="2-OXOGLUTARATE (2OG) AND FE(II)-DEPENDENT OXYGENASE SUPERFAMILY PROTEIN-RELATED"/>
    <property type="match status" value="1"/>
</dbReference>
<evidence type="ECO:0000256" key="4">
    <source>
        <dbReference type="ARBA" id="ARBA00012531"/>
    </source>
</evidence>
<organism evidence="13 14">
    <name type="scientific">Enhydrobacter aerosaccus</name>
    <dbReference type="NCBI Taxonomy" id="225324"/>
    <lineage>
        <taxon>Bacteria</taxon>
        <taxon>Pseudomonadati</taxon>
        <taxon>Pseudomonadota</taxon>
        <taxon>Alphaproteobacteria</taxon>
        <taxon>Hyphomicrobiales</taxon>
        <taxon>Enhydrobacter</taxon>
    </lineage>
</organism>
<dbReference type="STRING" id="225324.SAMN02745126_00352"/>
<dbReference type="Proteomes" id="UP000190092">
    <property type="component" value="Unassembled WGS sequence"/>
</dbReference>
<dbReference type="Pfam" id="PF14226">
    <property type="entry name" value="DIOX_N"/>
    <property type="match status" value="1"/>
</dbReference>
<dbReference type="GO" id="GO:0046872">
    <property type="term" value="F:metal ion binding"/>
    <property type="evidence" value="ECO:0007669"/>
    <property type="project" value="UniProtKB-KW"/>
</dbReference>
<dbReference type="GO" id="GO:0102276">
    <property type="term" value="F:2-oxoglutarate oxygenase/decarboxylase (ethylene-forming) activity"/>
    <property type="evidence" value="ECO:0007669"/>
    <property type="project" value="UniProtKB-EC"/>
</dbReference>
<keyword evidence="14" id="KW-1185">Reference proteome</keyword>
<evidence type="ECO:0000313" key="13">
    <source>
        <dbReference type="EMBL" id="SJZ32469.1"/>
    </source>
</evidence>
<comment type="pathway">
    <text evidence="2">Alkene biosynthesis; ethylene biosynthesis via 2-oxoglutarate.</text>
</comment>
<reference evidence="14" key="1">
    <citation type="submission" date="2017-02" db="EMBL/GenBank/DDBJ databases">
        <authorList>
            <person name="Varghese N."/>
            <person name="Submissions S."/>
        </authorList>
    </citation>
    <scope>NUCLEOTIDE SEQUENCE [LARGE SCALE GENOMIC DNA]</scope>
    <source>
        <strain evidence="14">ATCC 27094</strain>
    </source>
</reference>
<feature type="domain" description="Fe2OG dioxygenase" evidence="12">
    <location>
        <begin position="184"/>
        <end position="292"/>
    </location>
</feature>
<protein>
    <recommendedName>
        <fullName evidence="5">2-oxoglutarate-dependent ethylene/succinate-forming enzyme</fullName>
        <ecNumber evidence="4">1.13.12.19</ecNumber>
        <ecNumber evidence="3">1.14.20.7</ecNumber>
    </recommendedName>
    <alternativeName>
        <fullName evidence="7">2-oxoglutarate dioxygenase (ethylene-forming)</fullName>
    </alternativeName>
    <alternativeName>
        <fullName evidence="8">2-oxoglutarate/L-arginine monooxygenase/decarboxylase (succinate-forming)</fullName>
    </alternativeName>
</protein>
<dbReference type="SUPFAM" id="SSF51197">
    <property type="entry name" value="Clavaminate synthase-like"/>
    <property type="match status" value="1"/>
</dbReference>
<dbReference type="InterPro" id="IPR050231">
    <property type="entry name" value="Iron_ascorbate_oxido_reductase"/>
</dbReference>
<dbReference type="PRINTS" id="PR00682">
    <property type="entry name" value="IPNSYNTHASE"/>
</dbReference>
<evidence type="ECO:0000256" key="1">
    <source>
        <dbReference type="ARBA" id="ARBA00001954"/>
    </source>
</evidence>
<dbReference type="GO" id="GO:0009693">
    <property type="term" value="P:ethylene biosynthetic process"/>
    <property type="evidence" value="ECO:0007669"/>
    <property type="project" value="UniProtKB-KW"/>
</dbReference>
<keyword evidence="6" id="KW-0266">Ethylene biosynthesis</keyword>
<dbReference type="InterPro" id="IPR044861">
    <property type="entry name" value="IPNS-like_FE2OG_OXY"/>
</dbReference>
<evidence type="ECO:0000256" key="10">
    <source>
        <dbReference type="ARBA" id="ARBA00049359"/>
    </source>
</evidence>
<accession>A0A1T4JQR4</accession>
<keyword evidence="11" id="KW-0479">Metal-binding</keyword>
<dbReference type="RefSeq" id="WP_085932099.1">
    <property type="nucleotide sequence ID" value="NZ_FUWJ01000001.1"/>
</dbReference>
<evidence type="ECO:0000256" key="2">
    <source>
        <dbReference type="ARBA" id="ARBA00004767"/>
    </source>
</evidence>
<evidence type="ECO:0000256" key="8">
    <source>
        <dbReference type="ARBA" id="ARBA00031282"/>
    </source>
</evidence>
<comment type="catalytic activity">
    <reaction evidence="9">
        <text>2-oxoglutarate + O2 + 2 H(+) = ethene + 3 CO2 + H2O</text>
        <dbReference type="Rhea" id="RHEA:31523"/>
        <dbReference type="ChEBI" id="CHEBI:15377"/>
        <dbReference type="ChEBI" id="CHEBI:15378"/>
        <dbReference type="ChEBI" id="CHEBI:15379"/>
        <dbReference type="ChEBI" id="CHEBI:16526"/>
        <dbReference type="ChEBI" id="CHEBI:16810"/>
        <dbReference type="ChEBI" id="CHEBI:18153"/>
        <dbReference type="EC" id="1.13.12.19"/>
    </reaction>
</comment>
<dbReference type="AlphaFoldDB" id="A0A1T4JQR4"/>
<name>A0A1T4JQR4_9HYPH</name>
<evidence type="ECO:0000256" key="7">
    <source>
        <dbReference type="ARBA" id="ARBA00031011"/>
    </source>
</evidence>
<evidence type="ECO:0000256" key="9">
    <source>
        <dbReference type="ARBA" id="ARBA00047725"/>
    </source>
</evidence>
<proteinExistence type="inferred from homology"/>
<dbReference type="PROSITE" id="PS51471">
    <property type="entry name" value="FE2OG_OXY"/>
    <property type="match status" value="1"/>
</dbReference>
<evidence type="ECO:0000256" key="11">
    <source>
        <dbReference type="RuleBase" id="RU003682"/>
    </source>
</evidence>
<sequence length="339" mass="37392">MSSQGELTEVPAIDLRPSVEGGEAGRDAVAAEIRRACEEVGFFSVVGHGVTDAVVEALREEAMLFFALPLEEKLRTPQPPHRISRGYSHVGSRGLAYSLGRETPPDLQESFAMGPVEPAPPSVAGTAAEMSFFYPNSWPEGRPRLRAAFEAYYREMDALAVRILRLFARALGLDDHFFDDKVDHATSTLRAVHYPPQPEAPAVGQLRAGEHTDYGTLTILKGDDVPGGLQVKLRHGGWVDVHPRPDAFVCNVGDLMMRWTNDRWISNLHRVGNPPREFAGIGRLSIPFFHNPNVDAEIRCISGFYGAAGGEKYPPVRFGDFYLSKHMKAQTMKKDLTPA</sequence>
<dbReference type="OrthoDB" id="21825at2"/>
<keyword evidence="11" id="KW-0408">Iron</keyword>
<dbReference type="Gene3D" id="2.60.120.330">
    <property type="entry name" value="B-lactam Antibiotic, Isopenicillin N Synthase, Chain"/>
    <property type="match status" value="1"/>
</dbReference>
<comment type="similarity">
    <text evidence="11">Belongs to the iron/ascorbate-dependent oxidoreductase family.</text>
</comment>
<dbReference type="EC" id="1.14.20.7" evidence="3"/>
<dbReference type="InterPro" id="IPR027443">
    <property type="entry name" value="IPNS-like_sf"/>
</dbReference>
<evidence type="ECO:0000256" key="3">
    <source>
        <dbReference type="ARBA" id="ARBA00012293"/>
    </source>
</evidence>
<evidence type="ECO:0000259" key="12">
    <source>
        <dbReference type="PROSITE" id="PS51471"/>
    </source>
</evidence>
<evidence type="ECO:0000256" key="6">
    <source>
        <dbReference type="ARBA" id="ARBA00022666"/>
    </source>
</evidence>
<comment type="catalytic activity">
    <reaction evidence="10">
        <text>L-arginine + 2-oxoglutarate + O2 = guanidine + L-glutamate 5-semialdehyde + succinate + CO2</text>
        <dbReference type="Rhea" id="RHEA:31535"/>
        <dbReference type="ChEBI" id="CHEBI:15379"/>
        <dbReference type="ChEBI" id="CHEBI:16526"/>
        <dbReference type="ChEBI" id="CHEBI:16810"/>
        <dbReference type="ChEBI" id="CHEBI:30031"/>
        <dbReference type="ChEBI" id="CHEBI:30087"/>
        <dbReference type="ChEBI" id="CHEBI:32682"/>
        <dbReference type="ChEBI" id="CHEBI:58066"/>
        <dbReference type="EC" id="1.14.20.7"/>
    </reaction>
</comment>
<dbReference type="EMBL" id="FUWJ01000001">
    <property type="protein sequence ID" value="SJZ32469.1"/>
    <property type="molecule type" value="Genomic_DNA"/>
</dbReference>
<dbReference type="Pfam" id="PF03171">
    <property type="entry name" value="2OG-FeII_Oxy"/>
    <property type="match status" value="1"/>
</dbReference>
<gene>
    <name evidence="13" type="ORF">SAMN02745126_00352</name>
</gene>
<dbReference type="InterPro" id="IPR026992">
    <property type="entry name" value="DIOX_N"/>
</dbReference>